<name>A0ABR1KQJ9_9PEZI</name>
<sequence>MLLSSRDSVGAGEGEGQKVGERWPGGQRRRRRHSQNVMPRGRWTPLRRSDSDRGKKKGHRGMRRMQRRVMVRARRPPLPVVRPLNTQDTRHLEPALLSSLAQSFDLLMECRCEGRVRRHRKAVDGRRAAVRDEAERGRESEMRAYKQGQAIQLRRRQRFEQEAPRPKFLLLKHWAADVLFW</sequence>
<comment type="caution">
    <text evidence="2">The sequence shown here is derived from an EMBL/GenBank/DDBJ whole genome shotgun (WGS) entry which is preliminary data.</text>
</comment>
<protein>
    <submittedName>
        <fullName evidence="2">Uncharacterized protein</fullName>
    </submittedName>
</protein>
<feature type="region of interest" description="Disordered" evidence="1">
    <location>
        <begin position="1"/>
        <end position="65"/>
    </location>
</feature>
<dbReference type="Proteomes" id="UP001363622">
    <property type="component" value="Unassembled WGS sequence"/>
</dbReference>
<keyword evidence="3" id="KW-1185">Reference proteome</keyword>
<evidence type="ECO:0000313" key="3">
    <source>
        <dbReference type="Proteomes" id="UP001363622"/>
    </source>
</evidence>
<organism evidence="2 3">
    <name type="scientific">Phyllosticta citriasiana</name>
    <dbReference type="NCBI Taxonomy" id="595635"/>
    <lineage>
        <taxon>Eukaryota</taxon>
        <taxon>Fungi</taxon>
        <taxon>Dikarya</taxon>
        <taxon>Ascomycota</taxon>
        <taxon>Pezizomycotina</taxon>
        <taxon>Dothideomycetes</taxon>
        <taxon>Dothideomycetes incertae sedis</taxon>
        <taxon>Botryosphaeriales</taxon>
        <taxon>Phyllostictaceae</taxon>
        <taxon>Phyllosticta</taxon>
    </lineage>
</organism>
<reference evidence="2 3" key="1">
    <citation type="submission" date="2024-04" db="EMBL/GenBank/DDBJ databases">
        <title>Phyllosticta paracitricarpa is synonymous to the EU quarantine fungus P. citricarpa based on phylogenomic analyses.</title>
        <authorList>
            <consortium name="Lawrence Berkeley National Laboratory"/>
            <person name="Van Ingen-Buijs V.A."/>
            <person name="Van Westerhoven A.C."/>
            <person name="Haridas S."/>
            <person name="Skiadas P."/>
            <person name="Martin F."/>
            <person name="Groenewald J.Z."/>
            <person name="Crous P.W."/>
            <person name="Seidl M.F."/>
        </authorList>
    </citation>
    <scope>NUCLEOTIDE SEQUENCE [LARGE SCALE GENOMIC DNA]</scope>
    <source>
        <strain evidence="2 3">CBS 123371</strain>
    </source>
</reference>
<proteinExistence type="predicted"/>
<evidence type="ECO:0000313" key="2">
    <source>
        <dbReference type="EMBL" id="KAK7517982.1"/>
    </source>
</evidence>
<dbReference type="EMBL" id="JBBPHU010000005">
    <property type="protein sequence ID" value="KAK7517982.1"/>
    <property type="molecule type" value="Genomic_DNA"/>
</dbReference>
<gene>
    <name evidence="2" type="ORF">IWZ03DRAFT_185567</name>
</gene>
<evidence type="ECO:0000256" key="1">
    <source>
        <dbReference type="SAM" id="MobiDB-lite"/>
    </source>
</evidence>
<accession>A0ABR1KQJ9</accession>
<feature type="compositionally biased region" description="Basic residues" evidence="1">
    <location>
        <begin position="54"/>
        <end position="65"/>
    </location>
</feature>